<name>W3X5Q9_PESFW</name>
<dbReference type="SUPFAM" id="SSF51905">
    <property type="entry name" value="FAD/NAD(P)-binding domain"/>
    <property type="match status" value="1"/>
</dbReference>
<dbReference type="Gene3D" id="3.50.50.60">
    <property type="entry name" value="FAD/NAD(P)-binding domain"/>
    <property type="match status" value="1"/>
</dbReference>
<dbReference type="InterPro" id="IPR050493">
    <property type="entry name" value="FAD-dep_Monooxygenase_BioMet"/>
</dbReference>
<dbReference type="InParanoid" id="W3X5Q9"/>
<evidence type="ECO:0000256" key="3">
    <source>
        <dbReference type="ARBA" id="ARBA00022630"/>
    </source>
</evidence>
<dbReference type="InterPro" id="IPR036188">
    <property type="entry name" value="FAD/NAD-bd_sf"/>
</dbReference>
<reference evidence="9" key="1">
    <citation type="journal article" date="2015" name="BMC Genomics">
        <title>Genomic and transcriptomic analysis of the endophytic fungus Pestalotiopsis fici reveals its lifestyle and high potential for synthesis of natural products.</title>
        <authorList>
            <person name="Wang X."/>
            <person name="Zhang X."/>
            <person name="Liu L."/>
            <person name="Xiang M."/>
            <person name="Wang W."/>
            <person name="Sun X."/>
            <person name="Che Y."/>
            <person name="Guo L."/>
            <person name="Liu G."/>
            <person name="Guo L."/>
            <person name="Wang C."/>
            <person name="Yin W.B."/>
            <person name="Stadler M."/>
            <person name="Zhang X."/>
            <person name="Liu X."/>
        </authorList>
    </citation>
    <scope>NUCLEOTIDE SEQUENCE [LARGE SCALE GENOMIC DNA]</scope>
    <source>
        <strain evidence="9">W106-1 / CGMCC3.15140</strain>
    </source>
</reference>
<keyword evidence="5" id="KW-0560">Oxidoreductase</keyword>
<comment type="pathway">
    <text evidence="1">Secondary metabolite biosynthesis.</text>
</comment>
<dbReference type="Pfam" id="PF01494">
    <property type="entry name" value="FAD_binding_3"/>
    <property type="match status" value="2"/>
</dbReference>
<keyword evidence="3" id="KW-0285">Flavoprotein</keyword>
<dbReference type="OrthoDB" id="16820at2759"/>
<evidence type="ECO:0000259" key="7">
    <source>
        <dbReference type="Pfam" id="PF01494"/>
    </source>
</evidence>
<sequence>MTNVKKAIIIGGGPAGLLAALRLQRSNGIHPVVYEIRSETTTLGGAIGIPSNGLRLLDRLGLYHKLAARGALTSAVVIHSLQGSVVGTMDMVSWSKDKTGFGYLRIKRTDLMDVLLEATAEAKIPILYGKRLAKIEDGANEVTAIFADGTQDSADLVLGCDGIHSAVRKLYVDPDCIPEYSGIANMYSMVSTANLPPSAAAIDQLNATLTTDGLFAVSPATNARDTLYWFFSREVPMPETHDVRDGWEHRSQSEVQNAIKMMLGLFGDADSDWTNLIRDIVKSTDVIRFYPVYKLPPGRPWCKGRCLILGDAAHAMPPHASQGVSMAIEDIFLLSKALQNDLPLHGSLQAFEKKRKIRTEEMLRTAERNGTIREKVPQWRLKANEFFMRGGLWVYETANLGKLGIGQKALAYDVEEEDI</sequence>
<dbReference type="PANTHER" id="PTHR13789:SF309">
    <property type="entry name" value="PUTATIVE (AFU_ORTHOLOGUE AFUA_6G14510)-RELATED"/>
    <property type="match status" value="1"/>
</dbReference>
<dbReference type="HOGENOM" id="CLU_009665_19_5_1"/>
<dbReference type="RefSeq" id="XP_007835018.1">
    <property type="nucleotide sequence ID" value="XM_007836827.1"/>
</dbReference>
<evidence type="ECO:0000313" key="9">
    <source>
        <dbReference type="Proteomes" id="UP000030651"/>
    </source>
</evidence>
<evidence type="ECO:0000256" key="2">
    <source>
        <dbReference type="ARBA" id="ARBA00007992"/>
    </source>
</evidence>
<keyword evidence="6" id="KW-0503">Monooxygenase</keyword>
<evidence type="ECO:0000256" key="4">
    <source>
        <dbReference type="ARBA" id="ARBA00022827"/>
    </source>
</evidence>
<dbReference type="GeneID" id="19273259"/>
<evidence type="ECO:0000313" key="8">
    <source>
        <dbReference type="EMBL" id="ETS80717.1"/>
    </source>
</evidence>
<dbReference type="FunFam" id="3.50.50.60:FF:000156">
    <property type="entry name" value="Salicylate hydroxylase, putative"/>
    <property type="match status" value="1"/>
</dbReference>
<dbReference type="Proteomes" id="UP000030651">
    <property type="component" value="Unassembled WGS sequence"/>
</dbReference>
<protein>
    <recommendedName>
        <fullName evidence="7">FAD-binding domain-containing protein</fullName>
    </recommendedName>
</protein>
<dbReference type="OMA" id="PHASQGV"/>
<evidence type="ECO:0000256" key="5">
    <source>
        <dbReference type="ARBA" id="ARBA00023002"/>
    </source>
</evidence>
<feature type="domain" description="FAD-binding" evidence="7">
    <location>
        <begin position="299"/>
        <end position="363"/>
    </location>
</feature>
<evidence type="ECO:0000256" key="6">
    <source>
        <dbReference type="ARBA" id="ARBA00023033"/>
    </source>
</evidence>
<proteinExistence type="inferred from homology"/>
<accession>W3X5Q9</accession>
<gene>
    <name evidence="8" type="ORF">PFICI_08246</name>
</gene>
<keyword evidence="9" id="KW-1185">Reference proteome</keyword>
<dbReference type="GO" id="GO:0071949">
    <property type="term" value="F:FAD binding"/>
    <property type="evidence" value="ECO:0007669"/>
    <property type="project" value="InterPro"/>
</dbReference>
<dbReference type="STRING" id="1229662.W3X5Q9"/>
<dbReference type="PANTHER" id="PTHR13789">
    <property type="entry name" value="MONOOXYGENASE"/>
    <property type="match status" value="1"/>
</dbReference>
<evidence type="ECO:0000256" key="1">
    <source>
        <dbReference type="ARBA" id="ARBA00005179"/>
    </source>
</evidence>
<dbReference type="InterPro" id="IPR002938">
    <property type="entry name" value="FAD-bd"/>
</dbReference>
<dbReference type="GO" id="GO:0004497">
    <property type="term" value="F:monooxygenase activity"/>
    <property type="evidence" value="ECO:0007669"/>
    <property type="project" value="UniProtKB-KW"/>
</dbReference>
<dbReference type="EMBL" id="KI912113">
    <property type="protein sequence ID" value="ETS80717.1"/>
    <property type="molecule type" value="Genomic_DNA"/>
</dbReference>
<dbReference type="eggNOG" id="KOG2614">
    <property type="taxonomic scope" value="Eukaryota"/>
</dbReference>
<comment type="similarity">
    <text evidence="2">Belongs to the paxM FAD-dependent monooxygenase family.</text>
</comment>
<feature type="domain" description="FAD-binding" evidence="7">
    <location>
        <begin position="7"/>
        <end position="234"/>
    </location>
</feature>
<organism evidence="8 9">
    <name type="scientific">Pestalotiopsis fici (strain W106-1 / CGMCC3.15140)</name>
    <dbReference type="NCBI Taxonomy" id="1229662"/>
    <lineage>
        <taxon>Eukaryota</taxon>
        <taxon>Fungi</taxon>
        <taxon>Dikarya</taxon>
        <taxon>Ascomycota</taxon>
        <taxon>Pezizomycotina</taxon>
        <taxon>Sordariomycetes</taxon>
        <taxon>Xylariomycetidae</taxon>
        <taxon>Amphisphaeriales</taxon>
        <taxon>Sporocadaceae</taxon>
        <taxon>Pestalotiopsis</taxon>
    </lineage>
</organism>
<dbReference type="KEGG" id="pfy:PFICI_08246"/>
<dbReference type="AlphaFoldDB" id="W3X5Q9"/>
<keyword evidence="4" id="KW-0274">FAD</keyword>
<dbReference type="PRINTS" id="PR00420">
    <property type="entry name" value="RNGMNOXGNASE"/>
</dbReference>